<feature type="chain" id="PRO_5023444748" description="Endolytic peptidoglycan transglycosylase RlpA" evidence="7">
    <location>
        <begin position="20"/>
        <end position="272"/>
    </location>
</feature>
<dbReference type="GO" id="GO:0008932">
    <property type="term" value="F:lytic endotransglycosylase activity"/>
    <property type="evidence" value="ECO:0007669"/>
    <property type="project" value="UniProtKB-UniRule"/>
</dbReference>
<dbReference type="EC" id="4.2.2.-" evidence="4"/>
<feature type="signal peptide" evidence="7">
    <location>
        <begin position="1"/>
        <end position="19"/>
    </location>
</feature>
<evidence type="ECO:0000256" key="1">
    <source>
        <dbReference type="ARBA" id="ARBA00022729"/>
    </source>
</evidence>
<keyword evidence="2 4" id="KW-0456">Lyase</keyword>
<name>A0A5C9AAA9_9GAMM</name>
<comment type="function">
    <text evidence="4">Lytic transglycosylase with a strong preference for naked glycan strands that lack stem peptides.</text>
</comment>
<gene>
    <name evidence="4" type="primary">rlpA</name>
    <name evidence="9" type="ORF">FV139_03685</name>
</gene>
<keyword evidence="4" id="KW-0472">Membrane</keyword>
<accession>A0A5C9AAA9</accession>
<dbReference type="PROSITE" id="PS51257">
    <property type="entry name" value="PROKAR_LIPOPROTEIN"/>
    <property type="match status" value="1"/>
</dbReference>
<keyword evidence="10" id="KW-1185">Reference proteome</keyword>
<dbReference type="InterPro" id="IPR034718">
    <property type="entry name" value="RlpA"/>
</dbReference>
<dbReference type="PANTHER" id="PTHR34183:SF1">
    <property type="entry name" value="ENDOLYTIC PEPTIDOGLYCAN TRANSGLYCOSYLASE RLPA"/>
    <property type="match status" value="1"/>
</dbReference>
<proteinExistence type="inferred from homology"/>
<feature type="domain" description="SPOR" evidence="8">
    <location>
        <begin position="193"/>
        <end position="272"/>
    </location>
</feature>
<evidence type="ECO:0000256" key="5">
    <source>
        <dbReference type="RuleBase" id="RU003495"/>
    </source>
</evidence>
<evidence type="ECO:0000256" key="7">
    <source>
        <dbReference type="SAM" id="SignalP"/>
    </source>
</evidence>
<dbReference type="SUPFAM" id="SSF50685">
    <property type="entry name" value="Barwin-like endoglucanases"/>
    <property type="match status" value="1"/>
</dbReference>
<dbReference type="PROSITE" id="PS51724">
    <property type="entry name" value="SPOR"/>
    <property type="match status" value="1"/>
</dbReference>
<evidence type="ECO:0000256" key="3">
    <source>
        <dbReference type="ARBA" id="ARBA00023316"/>
    </source>
</evidence>
<keyword evidence="4" id="KW-0449">Lipoprotein</keyword>
<dbReference type="AlphaFoldDB" id="A0A5C9AAA9"/>
<comment type="similarity">
    <text evidence="4 5">Belongs to the RlpA family.</text>
</comment>
<dbReference type="Pfam" id="PF03330">
    <property type="entry name" value="DPBB_1"/>
    <property type="match status" value="1"/>
</dbReference>
<dbReference type="EMBL" id="VRZA01000001">
    <property type="protein sequence ID" value="TXS96590.1"/>
    <property type="molecule type" value="Genomic_DNA"/>
</dbReference>
<dbReference type="InterPro" id="IPR007730">
    <property type="entry name" value="SPOR-like_dom"/>
</dbReference>
<feature type="region of interest" description="Disordered" evidence="6">
    <location>
        <begin position="23"/>
        <end position="44"/>
    </location>
</feature>
<dbReference type="InterPro" id="IPR012997">
    <property type="entry name" value="RplA"/>
</dbReference>
<dbReference type="FunFam" id="2.40.40.10:FF:000003">
    <property type="entry name" value="Endolytic peptidoglycan transglycosylase RlpA"/>
    <property type="match status" value="1"/>
</dbReference>
<evidence type="ECO:0000256" key="2">
    <source>
        <dbReference type="ARBA" id="ARBA00023239"/>
    </source>
</evidence>
<dbReference type="GO" id="GO:0000270">
    <property type="term" value="P:peptidoglycan metabolic process"/>
    <property type="evidence" value="ECO:0007669"/>
    <property type="project" value="UniProtKB-UniRule"/>
</dbReference>
<reference evidence="9 10" key="1">
    <citation type="submission" date="2019-08" db="EMBL/GenBank/DDBJ databases">
        <title>Parahaliea maris sp. nov., isolated from the surface seawater.</title>
        <authorList>
            <person name="Liu Y."/>
        </authorList>
    </citation>
    <scope>NUCLEOTIDE SEQUENCE [LARGE SCALE GENOMIC DNA]</scope>
    <source>
        <strain evidence="9 10">HSLHS9</strain>
    </source>
</reference>
<dbReference type="Gene3D" id="2.40.40.10">
    <property type="entry name" value="RlpA-like domain"/>
    <property type="match status" value="1"/>
</dbReference>
<dbReference type="GO" id="GO:0005886">
    <property type="term" value="C:plasma membrane"/>
    <property type="evidence" value="ECO:0007669"/>
    <property type="project" value="UniProtKB-SubCell"/>
</dbReference>
<dbReference type="SUPFAM" id="SSF110997">
    <property type="entry name" value="Sporulation related repeat"/>
    <property type="match status" value="1"/>
</dbReference>
<evidence type="ECO:0000313" key="9">
    <source>
        <dbReference type="EMBL" id="TXS96590.1"/>
    </source>
</evidence>
<evidence type="ECO:0000259" key="8">
    <source>
        <dbReference type="PROSITE" id="PS51724"/>
    </source>
</evidence>
<dbReference type="HAMAP" id="MF_02071">
    <property type="entry name" value="RlpA"/>
    <property type="match status" value="1"/>
</dbReference>
<comment type="subcellular location">
    <subcellularLocation>
        <location evidence="4">Cell membrane</location>
        <topology evidence="4">Lipid-anchor</topology>
    </subcellularLocation>
</comment>
<evidence type="ECO:0000313" key="10">
    <source>
        <dbReference type="Proteomes" id="UP000321039"/>
    </source>
</evidence>
<keyword evidence="3 4" id="KW-0961">Cell wall biogenesis/degradation</keyword>
<dbReference type="Gene3D" id="3.30.70.1070">
    <property type="entry name" value="Sporulation related repeat"/>
    <property type="match status" value="1"/>
</dbReference>
<keyword evidence="4" id="KW-0564">Palmitate</keyword>
<protein>
    <recommendedName>
        <fullName evidence="4">Endolytic peptidoglycan transglycosylase RlpA</fullName>
        <ecNumber evidence="4">4.2.2.-</ecNumber>
    </recommendedName>
</protein>
<dbReference type="InterPro" id="IPR009009">
    <property type="entry name" value="RlpA-like_DPBB"/>
</dbReference>
<dbReference type="InterPro" id="IPR036680">
    <property type="entry name" value="SPOR-like_sf"/>
</dbReference>
<organism evidence="9 10">
    <name type="scientific">Parahaliea maris</name>
    <dbReference type="NCBI Taxonomy" id="2716870"/>
    <lineage>
        <taxon>Bacteria</taxon>
        <taxon>Pseudomonadati</taxon>
        <taxon>Pseudomonadota</taxon>
        <taxon>Gammaproteobacteria</taxon>
        <taxon>Cellvibrionales</taxon>
        <taxon>Halieaceae</taxon>
        <taxon>Parahaliea</taxon>
    </lineage>
</organism>
<dbReference type="InterPro" id="IPR036908">
    <property type="entry name" value="RlpA-like_sf"/>
</dbReference>
<dbReference type="NCBIfam" id="TIGR00413">
    <property type="entry name" value="rlpA"/>
    <property type="match status" value="1"/>
</dbReference>
<evidence type="ECO:0000256" key="6">
    <source>
        <dbReference type="SAM" id="MobiDB-lite"/>
    </source>
</evidence>
<dbReference type="GO" id="GO:0071555">
    <property type="term" value="P:cell wall organization"/>
    <property type="evidence" value="ECO:0007669"/>
    <property type="project" value="UniProtKB-KW"/>
</dbReference>
<dbReference type="Proteomes" id="UP000321039">
    <property type="component" value="Unassembled WGS sequence"/>
</dbReference>
<dbReference type="GO" id="GO:0009279">
    <property type="term" value="C:cell outer membrane"/>
    <property type="evidence" value="ECO:0007669"/>
    <property type="project" value="TreeGrafter"/>
</dbReference>
<dbReference type="RefSeq" id="WP_148066862.1">
    <property type="nucleotide sequence ID" value="NZ_VRZA01000001.1"/>
</dbReference>
<evidence type="ECO:0000256" key="4">
    <source>
        <dbReference type="HAMAP-Rule" id="MF_02071"/>
    </source>
</evidence>
<sequence>MSPLRLAAILCVSALIVVGCSTTTRETAPPPPTPTEPEVSDGAPLRHITPDQVADAVPRPDPILSLGNLSPYTVNGVTYEVIEDFRQYRERGIASWYGTKFDGRKTSNGEVFDLYAASAAHKTLPIPCYARVTNLDNGRSVIVRINDRGPFHSDRLIDLSYGAAVKLGYMEQGTAPVEVEVLALAGVDDRRGTPLGSYRYLQLGAYGTEASAKRLTDKLAAQIDAPVFVAPVESAGKLLYRVRIGPLDSNEALLALQEQLEAGGFGSGQLLP</sequence>
<keyword evidence="4" id="KW-1003">Cell membrane</keyword>
<dbReference type="Pfam" id="PF05036">
    <property type="entry name" value="SPOR"/>
    <property type="match status" value="1"/>
</dbReference>
<comment type="caution">
    <text evidence="9">The sequence shown here is derived from an EMBL/GenBank/DDBJ whole genome shotgun (WGS) entry which is preliminary data.</text>
</comment>
<dbReference type="CDD" id="cd22268">
    <property type="entry name" value="DPBB_RlpA-like"/>
    <property type="match status" value="1"/>
</dbReference>
<dbReference type="GO" id="GO:0042834">
    <property type="term" value="F:peptidoglycan binding"/>
    <property type="evidence" value="ECO:0007669"/>
    <property type="project" value="InterPro"/>
</dbReference>
<dbReference type="PANTHER" id="PTHR34183">
    <property type="entry name" value="ENDOLYTIC PEPTIDOGLYCAN TRANSGLYCOSYLASE RLPA"/>
    <property type="match status" value="1"/>
</dbReference>
<keyword evidence="1 7" id="KW-0732">Signal</keyword>